<dbReference type="CDD" id="cd08249">
    <property type="entry name" value="enoyl_reductase_like"/>
    <property type="match status" value="1"/>
</dbReference>
<evidence type="ECO:0000259" key="1">
    <source>
        <dbReference type="SMART" id="SM00829"/>
    </source>
</evidence>
<comment type="caution">
    <text evidence="2">The sequence shown here is derived from an EMBL/GenBank/DDBJ whole genome shotgun (WGS) entry which is preliminary data.</text>
</comment>
<dbReference type="Gene3D" id="3.90.180.10">
    <property type="entry name" value="Medium-chain alcohol dehydrogenases, catalytic domain"/>
    <property type="match status" value="2"/>
</dbReference>
<dbReference type="EMBL" id="JARKIF010000003">
    <property type="protein sequence ID" value="KAJ7643584.1"/>
    <property type="molecule type" value="Genomic_DNA"/>
</dbReference>
<dbReference type="GO" id="GO:0016651">
    <property type="term" value="F:oxidoreductase activity, acting on NAD(P)H"/>
    <property type="evidence" value="ECO:0007669"/>
    <property type="project" value="InterPro"/>
</dbReference>
<dbReference type="Gene3D" id="3.40.50.720">
    <property type="entry name" value="NAD(P)-binding Rossmann-like Domain"/>
    <property type="match status" value="1"/>
</dbReference>
<reference evidence="2" key="1">
    <citation type="submission" date="2023-03" db="EMBL/GenBank/DDBJ databases">
        <title>Massive genome expansion in bonnet fungi (Mycena s.s.) driven by repeated elements and novel gene families across ecological guilds.</title>
        <authorList>
            <consortium name="Lawrence Berkeley National Laboratory"/>
            <person name="Harder C.B."/>
            <person name="Miyauchi S."/>
            <person name="Viragh M."/>
            <person name="Kuo A."/>
            <person name="Thoen E."/>
            <person name="Andreopoulos B."/>
            <person name="Lu D."/>
            <person name="Skrede I."/>
            <person name="Drula E."/>
            <person name="Henrissat B."/>
            <person name="Morin E."/>
            <person name="Kohler A."/>
            <person name="Barry K."/>
            <person name="LaButti K."/>
            <person name="Morin E."/>
            <person name="Salamov A."/>
            <person name="Lipzen A."/>
            <person name="Mereny Z."/>
            <person name="Hegedus B."/>
            <person name="Baldrian P."/>
            <person name="Stursova M."/>
            <person name="Weitz H."/>
            <person name="Taylor A."/>
            <person name="Grigoriev I.V."/>
            <person name="Nagy L.G."/>
            <person name="Martin F."/>
            <person name="Kauserud H."/>
        </authorList>
    </citation>
    <scope>NUCLEOTIDE SEQUENCE</scope>
    <source>
        <strain evidence="2">9284</strain>
    </source>
</reference>
<organism evidence="2 3">
    <name type="scientific">Roridomyces roridus</name>
    <dbReference type="NCBI Taxonomy" id="1738132"/>
    <lineage>
        <taxon>Eukaryota</taxon>
        <taxon>Fungi</taxon>
        <taxon>Dikarya</taxon>
        <taxon>Basidiomycota</taxon>
        <taxon>Agaricomycotina</taxon>
        <taxon>Agaricomycetes</taxon>
        <taxon>Agaricomycetidae</taxon>
        <taxon>Agaricales</taxon>
        <taxon>Marasmiineae</taxon>
        <taxon>Mycenaceae</taxon>
        <taxon>Roridomyces</taxon>
    </lineage>
</organism>
<dbReference type="InterPro" id="IPR036291">
    <property type="entry name" value="NAD(P)-bd_dom_sf"/>
</dbReference>
<dbReference type="Proteomes" id="UP001221142">
    <property type="component" value="Unassembled WGS sequence"/>
</dbReference>
<proteinExistence type="predicted"/>
<dbReference type="InterPro" id="IPR020843">
    <property type="entry name" value="ER"/>
</dbReference>
<dbReference type="InterPro" id="IPR011032">
    <property type="entry name" value="GroES-like_sf"/>
</dbReference>
<accession>A0AAD7C9Y5</accession>
<evidence type="ECO:0000313" key="3">
    <source>
        <dbReference type="Proteomes" id="UP001221142"/>
    </source>
</evidence>
<gene>
    <name evidence="2" type="ORF">FB45DRAFT_1020419</name>
</gene>
<dbReference type="SMART" id="SM00829">
    <property type="entry name" value="PKS_ER"/>
    <property type="match status" value="1"/>
</dbReference>
<dbReference type="PANTHER" id="PTHR45348">
    <property type="entry name" value="HYPOTHETICAL OXIDOREDUCTASE (EUROFUNG)"/>
    <property type="match status" value="1"/>
</dbReference>
<dbReference type="PANTHER" id="PTHR45348:SF2">
    <property type="entry name" value="ZINC-TYPE ALCOHOL DEHYDROGENASE-LIKE PROTEIN C2E1P3.01"/>
    <property type="match status" value="1"/>
</dbReference>
<name>A0AAD7C9Y5_9AGAR</name>
<sequence>MSEQKALLLSQKQAPFTVGTLPIPKPGPGEILIKVEAVALNPADWKMQKTGTFIDKYPAVLGCDVAGIAHDLGEGVKGKFEKGERQYTLVSADFAGRIPSHIGFAEAASIPAGFTSAAVGLLAAQPAGAGLNPTFDPKVKFCGQPAFVFGGSSCLGQFAIQILRTLQHSPIITYASAKHTEFLKSLGATHVIDRGSVPTSGVPDAVKLIIGDSDTPLKIAYDAISEVDTQDACFALVQQGGIVVSVLPSTEDRSTEGKTLIRIRGVPQLHPEFGRRMWEKLPKLVEQGVIVPNRVERLPDGLAGVVGGLKRLENNTVSGVKLVAFPQETV</sequence>
<dbReference type="SUPFAM" id="SSF50129">
    <property type="entry name" value="GroES-like"/>
    <property type="match status" value="1"/>
</dbReference>
<keyword evidence="3" id="KW-1185">Reference proteome</keyword>
<dbReference type="AlphaFoldDB" id="A0AAD7C9Y5"/>
<dbReference type="InterPro" id="IPR013154">
    <property type="entry name" value="ADH-like_N"/>
</dbReference>
<protein>
    <submittedName>
        <fullName evidence="2">GroES-like protein</fullName>
    </submittedName>
</protein>
<dbReference type="InterPro" id="IPR047122">
    <property type="entry name" value="Trans-enoyl_RdTase-like"/>
</dbReference>
<dbReference type="Pfam" id="PF08240">
    <property type="entry name" value="ADH_N"/>
    <property type="match status" value="1"/>
</dbReference>
<evidence type="ECO:0000313" key="2">
    <source>
        <dbReference type="EMBL" id="KAJ7643584.1"/>
    </source>
</evidence>
<feature type="domain" description="Enoyl reductase (ER)" evidence="1">
    <location>
        <begin position="19"/>
        <end position="324"/>
    </location>
</feature>
<dbReference type="SUPFAM" id="SSF51735">
    <property type="entry name" value="NAD(P)-binding Rossmann-fold domains"/>
    <property type="match status" value="1"/>
</dbReference>